<feature type="transmembrane region" description="Helical" evidence="19">
    <location>
        <begin position="129"/>
        <end position="153"/>
    </location>
</feature>
<dbReference type="PANTHER" id="PTHR10037">
    <property type="entry name" value="VOLTAGE-GATED CATION CHANNEL CALCIUM AND SODIUM"/>
    <property type="match status" value="1"/>
</dbReference>
<feature type="transmembrane region" description="Helical" evidence="19">
    <location>
        <begin position="1434"/>
        <end position="1453"/>
    </location>
</feature>
<keyword evidence="6" id="KW-0677">Repeat</keyword>
<feature type="region of interest" description="Disordered" evidence="18">
    <location>
        <begin position="2044"/>
        <end position="2088"/>
    </location>
</feature>
<keyword evidence="5 19" id="KW-0812">Transmembrane</keyword>
<evidence type="ECO:0000256" key="1">
    <source>
        <dbReference type="ARBA" id="ARBA00004141"/>
    </source>
</evidence>
<dbReference type="FunFam" id="1.20.120.350:FF:000007">
    <property type="entry name" value="Voltage-dependent T-type calcium channel subunit alpha"/>
    <property type="match status" value="1"/>
</dbReference>
<feature type="compositionally biased region" description="Basic and acidic residues" evidence="18">
    <location>
        <begin position="933"/>
        <end position="943"/>
    </location>
</feature>
<feature type="transmembrane region" description="Helical" evidence="19">
    <location>
        <begin position="1081"/>
        <end position="1099"/>
    </location>
</feature>
<dbReference type="FunFam" id="1.10.287.70:FF:000053">
    <property type="entry name" value="Voltage-dependent T-type calcium channel subunit alpha"/>
    <property type="match status" value="1"/>
</dbReference>
<feature type="region of interest" description="Disordered" evidence="18">
    <location>
        <begin position="923"/>
        <end position="943"/>
    </location>
</feature>
<comment type="function">
    <text evidence="16">Voltage-sensitive calcium channels (VSCC) mediate the entry of calcium ions into excitable cells and are also involved in a variety of calcium-dependent processes, including muscle contraction, hormone or neurotransmitter release, gene expression, cell motility, cell division and cell death. This channel gives rise to T-type calcium currents. T-type calcium channels belong to the "low-voltage activated (LVA)" group and are strongly blocked by nickel and mibefradil. A particularity of this type of channels is an opening at quite negative potentials, and a voltage-dependent inactivation. T-type channels serve pacemaking functions in both central neurons and cardiac nodal cells and support calcium signaling in secretory cells and vascular smooth muscle. They may also be involved in the modulation of firing patterns of neurons which is important for information processing as well as in cell growth processes.</text>
</comment>
<dbReference type="SUPFAM" id="SSF81324">
    <property type="entry name" value="Voltage-gated potassium channels"/>
    <property type="match status" value="4"/>
</dbReference>
<dbReference type="GO" id="GO:0008332">
    <property type="term" value="F:low voltage-gated calcium channel activity"/>
    <property type="evidence" value="ECO:0007669"/>
    <property type="project" value="TreeGrafter"/>
</dbReference>
<feature type="region of interest" description="Disordered" evidence="18">
    <location>
        <begin position="782"/>
        <end position="804"/>
    </location>
</feature>
<feature type="binding site" evidence="15">
    <location>
        <position position="278"/>
    </location>
    <ligand>
        <name>Ca(2+)</name>
        <dbReference type="ChEBI" id="CHEBI:29108"/>
    </ligand>
</feature>
<protein>
    <recommendedName>
        <fullName evidence="16">Voltage-dependent T-type calcium channel subunit alpha</fullName>
    </recommendedName>
</protein>
<dbReference type="Proteomes" id="UP000054081">
    <property type="component" value="Unassembled WGS sequence"/>
</dbReference>
<feature type="domain" description="Ion transport" evidence="21">
    <location>
        <begin position="1397"/>
        <end position="1650"/>
    </location>
</feature>
<evidence type="ECO:0000256" key="16">
    <source>
        <dbReference type="RuleBase" id="RU003808"/>
    </source>
</evidence>
<dbReference type="PANTHER" id="PTHR10037:SF209">
    <property type="entry name" value="VOLTAGE-DEPENDENT T-TYPE CALCIUM CHANNEL SUBUNIT ALPHA"/>
    <property type="match status" value="1"/>
</dbReference>
<keyword evidence="12" id="KW-0325">Glycoprotein</keyword>
<dbReference type="FunFam" id="1.20.120.350:FF:000012">
    <property type="entry name" value="Voltage-dependent T-type calcium channel subunit alpha"/>
    <property type="match status" value="1"/>
</dbReference>
<dbReference type="GO" id="GO:0001518">
    <property type="term" value="C:voltage-gated sodium channel complex"/>
    <property type="evidence" value="ECO:0007669"/>
    <property type="project" value="TreeGrafter"/>
</dbReference>
<dbReference type="GO" id="GO:0005891">
    <property type="term" value="C:voltage-gated calcium channel complex"/>
    <property type="evidence" value="ECO:0007669"/>
    <property type="project" value="InterPro"/>
</dbReference>
<evidence type="ECO:0000256" key="13">
    <source>
        <dbReference type="ARBA" id="ARBA00023303"/>
    </source>
</evidence>
<evidence type="ECO:0000256" key="9">
    <source>
        <dbReference type="ARBA" id="ARBA00022989"/>
    </source>
</evidence>
<dbReference type="GO" id="GO:0086010">
    <property type="term" value="P:membrane depolarization during action potential"/>
    <property type="evidence" value="ECO:0007669"/>
    <property type="project" value="TreeGrafter"/>
</dbReference>
<keyword evidence="11 19" id="KW-0472">Membrane</keyword>
<keyword evidence="15" id="KW-0479">Metal-binding</keyword>
<feature type="region of interest" description="Disordered" evidence="18">
    <location>
        <begin position="1993"/>
        <end position="2030"/>
    </location>
</feature>
<dbReference type="GO" id="GO:0046872">
    <property type="term" value="F:metal ion binding"/>
    <property type="evidence" value="ECO:0007669"/>
    <property type="project" value="UniProtKB-KW"/>
</dbReference>
<feature type="transmembrane region" description="Helical" evidence="19">
    <location>
        <begin position="1156"/>
        <end position="1184"/>
    </location>
</feature>
<feature type="transmembrane region" description="Helical" evidence="19">
    <location>
        <begin position="1532"/>
        <end position="1551"/>
    </location>
</feature>
<dbReference type="FunFam" id="1.10.287.70:FF:000054">
    <property type="entry name" value="Voltage-dependent T-type calcium channel subunit alpha"/>
    <property type="match status" value="1"/>
</dbReference>
<dbReference type="InterPro" id="IPR005821">
    <property type="entry name" value="Ion_trans_dom"/>
</dbReference>
<feature type="binding site" evidence="15">
    <location>
        <position position="1290"/>
    </location>
    <ligand>
        <name>Ca(2+)</name>
        <dbReference type="ChEBI" id="CHEBI:29108"/>
    </ligand>
</feature>
<accession>A0A093N7U5</accession>
<feature type="compositionally biased region" description="Acidic residues" evidence="18">
    <location>
        <begin position="490"/>
        <end position="504"/>
    </location>
</feature>
<sequence>WFECVSMMVILLNCVTLGMYQPCEDMDCLSDRCKILQVFDDFIFIFFAMEMVLKMVALGIFGKKCYLGDTWNRLDFFIVMAGMVEYSLDLQNINLSAIRTVRVLRPLKAINRVPSMRILVNLLLDTLPMLGNVLLLCFFVFFIFGIIGVQLWAGLLRNRCFMEENFTIQGDIVLPPYYQPEEDDEMPFICSLSGDNGIMGCHEIPPLKERGHECCLDKDDYYYYNSVRQEFNISGMCVNWNQYYNVCRTGNANPHKGAINFDNIGYAWIVIFQVITLEGWVEIMYYVMDAHSFYNFIYFILLIIVGSFFMINLCLVVIATQFSETKQREHQLMQEQRARYLSSSTVASYMEPGDCYEEIFQYVCHIVRKAKRRTLGLYNSIQSWRQSHVEPSDAKLGMNRKSQRHYSKDHVGKAGNANSGNVRVTGSISIGKGSRIAIGWLCQQHNSLDCPPQGLVQPIAITTTSDPTNCPQCHRGENEVSRRLSVLDSTDSDQEDGGASEEEGEGSREDQGASALEKDEEEVEEGGRLKLCSDMWREVRVKLRGIVDSKYFNRGIMIAILVNTISMGIEHHEQPEELTNILEISNVVFTSMFALEMILKLAAFGLFDYLRNPYNIFDSIIVIISIWEIIGQSDGGLSVLRTFRLLRVLKLVRFMPALRRQLVVLMKTMDNVATFCMLLMLFIFIFSILGMHIFGCKFSLRTDTGDTVPDRKNFDSLLWAIVTVFQILTQEDWNVVLYNGMASTSPWASLYFVALMTFGNYVLFNLLVAILVEGFQAEGDANRSYSDEDQSSSNMEELDQFQEVQEGSVRNTPSSFLFLLLSASFHPDPKLCAIPVTPNGHLDPSLPSSNPPVAAGGVTNSSRNSLQPDQIRVAVGSRKSSVMSLGRMTYDQPSLSSSRSSHYGAWGRSGAWGSRRSSWNSLARGHSLKHKPPSTEHESLLSGERHRVADGEPDGTGRVFHHRRTLSLDNKGSCDLLELASVPSSHRVTHKLGAASRASEHQDCNGKMPSIAKEIFPKMNNRKEQGEDDEEIDYSLCFRIRKMMEVYKPDWCELREDWSIYLFSPQNRFRLLCQTIIAHKLFDYVVLAFIFLNCITIALERPQIEHRSTERIFLTVSNYIFTAIFVAEMTLKVVSLGLYFGDQAYLRSSWNILDGFLVFVSLIDIVVSVASAGGAKILGVLRVLRLLRTLRPLRVISRAPGLKLVVETLISSLKPIGNIVLICCAFFIIFGILGVQLFKGKFYHCLGVDIRNITNRSDCVAANYKWVHHKYNFDNLGQALMSLFVLASKDGWVNIMYNGLDAVAVDQQPVINNNPWMLLYFISFLLIVSFFVLNMFVGVVVENFHKCRQHQEAEEARRREEKRLRRLEKKRRKAQRLPYYATYCPIRLLIHSVCTSHYLDIFITFIICLNVVTMSLEHYNQPVSLETALKYCNYLFTTVFVLEAVLKLVAFGLRRFFKDRWNQLDLAIVLLSVMGITLEEIEINAALPINPTIIRIMRVLRIARVLKLLKMATGMRALLDTVVQALPQVGNLGLLFMLLFFIYAALGVELFGKLVCNDENPCEGMSRHATFENFGMAFLTLFQVSTGDNWNGIMKDTLRDCSHDDRSCLSNLQFISPLYFVSFVLTAQFVLINVVVAVLMKHLDDSNKEAQEDAEMDAEIELEIAHGLCSRKSGSPNSGQGKGAGAGGDGGRTDPEGRLCMRCYSPAQENLWLDSVSLIIKDSFDGELMIIDNLSGSVFHHYSSPAMCEKCNHDKQEVQLAEMEALSLNSDKSSSILLGDESDNHSASQLSPKEIKDGQDSPDSNGVGDLGECLLPISSTDGSTNPDSYLCEMENTSFNSVQSWLKHESTKVPPSPFSPGASCPLLPVPAEFFHPAISATQTGPEKVSRPHNLPKISLQGSWASLRSPTVNCSLLHQAPESDTSLESQSSSSVGSLQTTLEDSLNLSDSPQCTLDLPVALCPVPAAGSQRPLAAPPPPASRCRSLRGRGLFSLRSIRRHQRSHSSGGGPSHRRPSPRRPTAHHAKPFYTVDPRGFLSMPSWVTDFCKDTPSPREGEEPDGPGRLGTGDRGSPLPSELELGDGVSKRNR</sequence>
<evidence type="ECO:0000256" key="4">
    <source>
        <dbReference type="ARBA" id="ARBA00022673"/>
    </source>
</evidence>
<feature type="non-terminal residue" evidence="22">
    <location>
        <position position="1"/>
    </location>
</feature>
<gene>
    <name evidence="22" type="ORF">AS28_12497</name>
</gene>
<evidence type="ECO:0000313" key="22">
    <source>
        <dbReference type="EMBL" id="KFW61093.1"/>
    </source>
</evidence>
<keyword evidence="4 16" id="KW-0107">Calcium channel</keyword>
<feature type="region of interest" description="Disordered" evidence="18">
    <location>
        <begin position="1671"/>
        <end position="1692"/>
    </location>
</feature>
<feature type="transmembrane region" description="Helical" evidence="19">
    <location>
        <begin position="589"/>
        <end position="607"/>
    </location>
</feature>
<feature type="transmembrane region" description="Helical" evidence="19">
    <location>
        <begin position="1318"/>
        <end position="1341"/>
    </location>
</feature>
<keyword evidence="3 16" id="KW-0109">Calcium transport</keyword>
<evidence type="ECO:0000256" key="6">
    <source>
        <dbReference type="ARBA" id="ARBA00022737"/>
    </source>
</evidence>
<comment type="catalytic activity">
    <reaction evidence="14">
        <text>Ca(2+)(in) = Ca(2+)(out)</text>
        <dbReference type="Rhea" id="RHEA:29671"/>
        <dbReference type="ChEBI" id="CHEBI:29108"/>
    </reaction>
</comment>
<feature type="compositionally biased region" description="Basic and acidic residues" evidence="18">
    <location>
        <begin position="2045"/>
        <end position="2055"/>
    </location>
</feature>
<dbReference type="InterPro" id="IPR005445">
    <property type="entry name" value="VDCC_T_a1"/>
</dbReference>
<evidence type="ECO:0000256" key="20">
    <source>
        <dbReference type="SAM" id="SignalP"/>
    </source>
</evidence>
<dbReference type="PRINTS" id="PR01629">
    <property type="entry name" value="TVDCCALPHA1"/>
</dbReference>
<feature type="domain" description="Ion transport" evidence="21">
    <location>
        <begin position="1"/>
        <end position="329"/>
    </location>
</feature>
<evidence type="ECO:0000256" key="3">
    <source>
        <dbReference type="ARBA" id="ARBA00022568"/>
    </source>
</evidence>
<proteinExistence type="inferred from homology"/>
<dbReference type="InterPro" id="IPR027359">
    <property type="entry name" value="Volt_channel_dom_sf"/>
</dbReference>
<evidence type="ECO:0000256" key="15">
    <source>
        <dbReference type="PIRSR" id="PIRSR602077-1"/>
    </source>
</evidence>
<feature type="transmembrane region" description="Helical" evidence="19">
    <location>
        <begin position="266"/>
        <end position="287"/>
    </location>
</feature>
<dbReference type="Gene3D" id="1.10.287.70">
    <property type="match status" value="4"/>
</dbReference>
<keyword evidence="23" id="KW-1185">Reference proteome</keyword>
<evidence type="ECO:0000256" key="12">
    <source>
        <dbReference type="ARBA" id="ARBA00023180"/>
    </source>
</evidence>
<dbReference type="InterPro" id="IPR043203">
    <property type="entry name" value="VGCC_Ca_Na"/>
</dbReference>
<dbReference type="STRING" id="9238.A0A093N7U5"/>
<organism evidence="22 23">
    <name type="scientific">Pygoscelis adeliae</name>
    <name type="common">Adelie penguin</name>
    <dbReference type="NCBI Taxonomy" id="9238"/>
    <lineage>
        <taxon>Eukaryota</taxon>
        <taxon>Metazoa</taxon>
        <taxon>Chordata</taxon>
        <taxon>Craniata</taxon>
        <taxon>Vertebrata</taxon>
        <taxon>Euteleostomi</taxon>
        <taxon>Archelosauria</taxon>
        <taxon>Archosauria</taxon>
        <taxon>Dinosauria</taxon>
        <taxon>Saurischia</taxon>
        <taxon>Theropoda</taxon>
        <taxon>Coelurosauria</taxon>
        <taxon>Aves</taxon>
        <taxon>Neognathae</taxon>
        <taxon>Neoaves</taxon>
        <taxon>Aequornithes</taxon>
        <taxon>Sphenisciformes</taxon>
        <taxon>Spheniscidae</taxon>
        <taxon>Pygoscelis</taxon>
    </lineage>
</organism>
<keyword evidence="2" id="KW-0813">Transport</keyword>
<comment type="subcellular location">
    <subcellularLocation>
        <location evidence="1 16">Membrane</location>
        <topology evidence="1 16">Multi-pass membrane protein</topology>
    </subcellularLocation>
</comment>
<dbReference type="Gene3D" id="1.20.120.350">
    <property type="entry name" value="Voltage-gated potassium channels. Chain C"/>
    <property type="match status" value="4"/>
</dbReference>
<dbReference type="EMBL" id="KL224555">
    <property type="protein sequence ID" value="KFW61093.1"/>
    <property type="molecule type" value="Genomic_DNA"/>
</dbReference>
<evidence type="ECO:0000256" key="14">
    <source>
        <dbReference type="ARBA" id="ARBA00036634"/>
    </source>
</evidence>
<dbReference type="GO" id="GO:0045956">
    <property type="term" value="P:positive regulation of calcium ion-dependent exocytosis"/>
    <property type="evidence" value="ECO:0007669"/>
    <property type="project" value="TreeGrafter"/>
</dbReference>
<dbReference type="PRINTS" id="PR00167">
    <property type="entry name" value="CACHANNEL"/>
</dbReference>
<feature type="transmembrane region" description="Helical" evidence="19">
    <location>
        <begin position="551"/>
        <end position="569"/>
    </location>
</feature>
<keyword evidence="8 16" id="KW-0851">Voltage-gated channel</keyword>
<dbReference type="FunFam" id="1.20.120.350:FF:000008">
    <property type="entry name" value="Voltage-dependent T-type calcium channel subunit alpha"/>
    <property type="match status" value="1"/>
</dbReference>
<feature type="transmembrane region" description="Helical" evidence="19">
    <location>
        <begin position="750"/>
        <end position="772"/>
    </location>
</feature>
<feature type="transmembrane region" description="Helical" evidence="19">
    <location>
        <begin position="1618"/>
        <end position="1640"/>
    </location>
</feature>
<dbReference type="GO" id="GO:0005248">
    <property type="term" value="F:voltage-gated sodium channel activity"/>
    <property type="evidence" value="ECO:0007669"/>
    <property type="project" value="TreeGrafter"/>
</dbReference>
<evidence type="ECO:0000256" key="2">
    <source>
        <dbReference type="ARBA" id="ARBA00022448"/>
    </source>
</evidence>
<keyword evidence="20" id="KW-0732">Signal</keyword>
<dbReference type="InterPro" id="IPR002077">
    <property type="entry name" value="VDCCAlpha1"/>
</dbReference>
<dbReference type="FunFam" id="1.10.287.70:FF:000018">
    <property type="entry name" value="Voltage-dependent T-type calcium channel subunit alpha"/>
    <property type="match status" value="1"/>
</dbReference>
<evidence type="ECO:0000256" key="7">
    <source>
        <dbReference type="ARBA" id="ARBA00022837"/>
    </source>
</evidence>
<feature type="coiled-coil region" evidence="17">
    <location>
        <begin position="1350"/>
        <end position="1377"/>
    </location>
</feature>
<evidence type="ECO:0000256" key="17">
    <source>
        <dbReference type="SAM" id="Coils"/>
    </source>
</evidence>
<feature type="domain" description="Ion transport" evidence="21">
    <location>
        <begin position="1079"/>
        <end position="1351"/>
    </location>
</feature>
<evidence type="ECO:0000259" key="21">
    <source>
        <dbReference type="Pfam" id="PF00520"/>
    </source>
</evidence>
<feature type="compositionally biased region" description="Basic residues" evidence="18">
    <location>
        <begin position="2010"/>
        <end position="2025"/>
    </location>
</feature>
<dbReference type="GO" id="GO:0043005">
    <property type="term" value="C:neuron projection"/>
    <property type="evidence" value="ECO:0007669"/>
    <property type="project" value="TreeGrafter"/>
</dbReference>
<feature type="region of interest" description="Disordered" evidence="18">
    <location>
        <begin position="463"/>
        <end position="525"/>
    </location>
</feature>
<dbReference type="FunFam" id="1.20.120.350:FF:000009">
    <property type="entry name" value="Voltage-dependent T-type calcium channel subunit alpha"/>
    <property type="match status" value="1"/>
</dbReference>
<keyword evidence="9 19" id="KW-1133">Transmembrane helix</keyword>
<feature type="signal peptide" evidence="20">
    <location>
        <begin position="1"/>
        <end position="18"/>
    </location>
</feature>
<name>A0A093N7U5_PYGAD</name>
<keyword evidence="17" id="KW-0175">Coiled coil</keyword>
<feature type="transmembrane region" description="Helical" evidence="19">
    <location>
        <begin position="42"/>
        <end position="61"/>
    </location>
</feature>
<feature type="chain" id="PRO_5001885720" description="Voltage-dependent T-type calcium channel subunit alpha" evidence="20">
    <location>
        <begin position="19"/>
        <end position="2088"/>
    </location>
</feature>
<feature type="transmembrane region" description="Helical" evidence="19">
    <location>
        <begin position="1397"/>
        <end position="1414"/>
    </location>
</feature>
<feature type="region of interest" description="Disordered" evidence="18">
    <location>
        <begin position="1774"/>
        <end position="1812"/>
    </location>
</feature>
<evidence type="ECO:0000256" key="11">
    <source>
        <dbReference type="ARBA" id="ARBA00023136"/>
    </source>
</evidence>
<evidence type="ECO:0000256" key="5">
    <source>
        <dbReference type="ARBA" id="ARBA00022692"/>
    </source>
</evidence>
<dbReference type="Pfam" id="PF00520">
    <property type="entry name" value="Ion_trans"/>
    <property type="match status" value="4"/>
</dbReference>
<keyword evidence="7 15" id="KW-0106">Calcium</keyword>
<feature type="binding site" evidence="15">
    <location>
        <position position="731"/>
    </location>
    <ligand>
        <name>Ca(2+)</name>
        <dbReference type="ChEBI" id="CHEBI:29108"/>
    </ligand>
</feature>
<evidence type="ECO:0000256" key="8">
    <source>
        <dbReference type="ARBA" id="ARBA00022882"/>
    </source>
</evidence>
<keyword evidence="10" id="KW-0406">Ion transport</keyword>
<evidence type="ECO:0000256" key="18">
    <source>
        <dbReference type="SAM" id="MobiDB-lite"/>
    </source>
</evidence>
<feature type="transmembrane region" description="Helical" evidence="19">
    <location>
        <begin position="1119"/>
        <end position="1141"/>
    </location>
</feature>
<evidence type="ECO:0000256" key="10">
    <source>
        <dbReference type="ARBA" id="ARBA00023065"/>
    </source>
</evidence>
<feature type="transmembrane region" description="Helical" evidence="19">
    <location>
        <begin position="293"/>
        <end position="318"/>
    </location>
</feature>
<reference evidence="22 23" key="1">
    <citation type="submission" date="2014-04" db="EMBL/GenBank/DDBJ databases">
        <title>Genome evolution of avian class.</title>
        <authorList>
            <person name="Zhang G."/>
            <person name="Li C."/>
        </authorList>
    </citation>
    <scope>NUCLEOTIDE SEQUENCE [LARGE SCALE GENOMIC DNA]</scope>
    <source>
        <strain evidence="22">BGI_AS28</strain>
    </source>
</reference>
<dbReference type="GO" id="GO:0070509">
    <property type="term" value="P:calcium ion import"/>
    <property type="evidence" value="ECO:0007669"/>
    <property type="project" value="TreeGrafter"/>
</dbReference>
<keyword evidence="13" id="KW-0407">Ion channel</keyword>
<evidence type="ECO:0000256" key="19">
    <source>
        <dbReference type="SAM" id="Phobius"/>
    </source>
</evidence>
<feature type="transmembrane region" description="Helical" evidence="19">
    <location>
        <begin position="1219"/>
        <end position="1238"/>
    </location>
</feature>
<feature type="compositionally biased region" description="Gly residues" evidence="18">
    <location>
        <begin position="1680"/>
        <end position="1690"/>
    </location>
</feature>
<feature type="domain" description="Ion transport" evidence="21">
    <location>
        <begin position="550"/>
        <end position="778"/>
    </location>
</feature>
<feature type="transmembrane region" description="Helical" evidence="19">
    <location>
        <begin position="672"/>
        <end position="694"/>
    </location>
</feature>
<feature type="non-terminal residue" evidence="22">
    <location>
        <position position="2088"/>
    </location>
</feature>
<comment type="similarity">
    <text evidence="16">Belongs to the calcium channel alpha-1 subunit (TC 1.A.1.11) family.</text>
</comment>
<evidence type="ECO:0000313" key="23">
    <source>
        <dbReference type="Proteomes" id="UP000054081"/>
    </source>
</evidence>